<evidence type="ECO:0000313" key="3">
    <source>
        <dbReference type="Proteomes" id="UP000199138"/>
    </source>
</evidence>
<keyword evidence="3" id="KW-1185">Reference proteome</keyword>
<dbReference type="EMBL" id="FPBK01000008">
    <property type="protein sequence ID" value="SFU58026.1"/>
    <property type="molecule type" value="Genomic_DNA"/>
</dbReference>
<feature type="transmembrane region" description="Helical" evidence="1">
    <location>
        <begin position="115"/>
        <end position="133"/>
    </location>
</feature>
<organism evidence="2 3">
    <name type="scientific">Pustulibacterium marinum</name>
    <dbReference type="NCBI Taxonomy" id="1224947"/>
    <lineage>
        <taxon>Bacteria</taxon>
        <taxon>Pseudomonadati</taxon>
        <taxon>Bacteroidota</taxon>
        <taxon>Flavobacteriia</taxon>
        <taxon>Flavobacteriales</taxon>
        <taxon>Flavobacteriaceae</taxon>
        <taxon>Pustulibacterium</taxon>
    </lineage>
</organism>
<dbReference type="OrthoDB" id="1449378at2"/>
<keyword evidence="1" id="KW-1133">Transmembrane helix</keyword>
<feature type="transmembrane region" description="Helical" evidence="1">
    <location>
        <begin position="7"/>
        <end position="27"/>
    </location>
</feature>
<protein>
    <submittedName>
        <fullName evidence="2">Uncharacterized protein</fullName>
    </submittedName>
</protein>
<feature type="transmembrane region" description="Helical" evidence="1">
    <location>
        <begin position="33"/>
        <end position="55"/>
    </location>
</feature>
<feature type="transmembrane region" description="Helical" evidence="1">
    <location>
        <begin position="67"/>
        <end position="85"/>
    </location>
</feature>
<name>A0A1I7HC26_9FLAO</name>
<dbReference type="RefSeq" id="WP_093025305.1">
    <property type="nucleotide sequence ID" value="NZ_FPBK01000008.1"/>
</dbReference>
<dbReference type="STRING" id="1224947.SAMN05216480_10878"/>
<accession>A0A1I7HC26</accession>
<keyword evidence="1" id="KW-0812">Transmembrane</keyword>
<reference evidence="2 3" key="1">
    <citation type="submission" date="2016-10" db="EMBL/GenBank/DDBJ databases">
        <authorList>
            <person name="de Groot N.N."/>
        </authorList>
    </citation>
    <scope>NUCLEOTIDE SEQUENCE [LARGE SCALE GENOMIC DNA]</scope>
    <source>
        <strain evidence="2 3">CGMCC 1.12333</strain>
    </source>
</reference>
<gene>
    <name evidence="2" type="ORF">SAMN05216480_10878</name>
</gene>
<dbReference type="AlphaFoldDB" id="A0A1I7HC26"/>
<dbReference type="Proteomes" id="UP000199138">
    <property type="component" value="Unassembled WGS sequence"/>
</dbReference>
<keyword evidence="1" id="KW-0472">Membrane</keyword>
<proteinExistence type="predicted"/>
<sequence length="138" mass="14835">MSKIFNIGIVVLGVICFIFWYLLLGSTDPYADILFYVSYALLAVAIIATLVWTLVNIFSSGEKVKRTLIGVGALVLVVVLGYVFAGSDNIDYQLLSSQGISVTESTSKTVGAGLIMFYILALVAILAMVLSGVKKMIK</sequence>
<evidence type="ECO:0000256" key="1">
    <source>
        <dbReference type="SAM" id="Phobius"/>
    </source>
</evidence>
<evidence type="ECO:0000313" key="2">
    <source>
        <dbReference type="EMBL" id="SFU58026.1"/>
    </source>
</evidence>